<evidence type="ECO:0000256" key="7">
    <source>
        <dbReference type="RuleBase" id="RU000416"/>
    </source>
</evidence>
<comment type="similarity">
    <text evidence="6 7">Belongs to the class I-like SAM-binding methyltransferase superfamily. C5-methyltransferase family.</text>
</comment>
<evidence type="ECO:0000256" key="2">
    <source>
        <dbReference type="ARBA" id="ARBA00022679"/>
    </source>
</evidence>
<keyword evidence="1 6" id="KW-0489">Methyltransferase</keyword>
<evidence type="ECO:0000256" key="5">
    <source>
        <dbReference type="ARBA" id="ARBA00047422"/>
    </source>
</evidence>
<dbReference type="GO" id="GO:0003886">
    <property type="term" value="F:DNA (cytosine-5-)-methyltransferase activity"/>
    <property type="evidence" value="ECO:0007669"/>
    <property type="project" value="UniProtKB-EC"/>
</dbReference>
<dbReference type="Gene3D" id="3.40.50.150">
    <property type="entry name" value="Vaccinia Virus protein VP39"/>
    <property type="match status" value="1"/>
</dbReference>
<dbReference type="PRINTS" id="PR00105">
    <property type="entry name" value="C5METTRFRASE"/>
</dbReference>
<protein>
    <recommendedName>
        <fullName evidence="8">Cytosine-specific methyltransferase</fullName>
        <ecNumber evidence="8">2.1.1.37</ecNumber>
    </recommendedName>
</protein>
<dbReference type="NCBIfam" id="TIGR00675">
    <property type="entry name" value="dcm"/>
    <property type="match status" value="1"/>
</dbReference>
<dbReference type="PROSITE" id="PS51679">
    <property type="entry name" value="SAM_MT_C5"/>
    <property type="match status" value="1"/>
</dbReference>
<dbReference type="EMBL" id="AE017282">
    <property type="protein sequence ID" value="AAU92381.1"/>
    <property type="molecule type" value="Genomic_DNA"/>
</dbReference>
<dbReference type="REBASE" id="11762">
    <property type="entry name" value="M.McaTI"/>
</dbReference>
<feature type="active site" evidence="6">
    <location>
        <position position="123"/>
    </location>
</feature>
<dbReference type="STRING" id="243233.MCA1616"/>
<dbReference type="GO" id="GO:0032259">
    <property type="term" value="P:methylation"/>
    <property type="evidence" value="ECO:0007669"/>
    <property type="project" value="UniProtKB-KW"/>
</dbReference>
<proteinExistence type="inferred from homology"/>
<dbReference type="PROSITE" id="PS00094">
    <property type="entry name" value="C5_MTASE_1"/>
    <property type="match status" value="1"/>
</dbReference>
<sequence>MAIEHHITLETRADTLAYASIKAASSLTISKAKASAKKATAFSVISLFSGCGGMDLGFRGGFEFLGKRYAKLPFNVIWANEINEAACQTYRRNLGSHIHHGDIWQMMDSLPPEADVVIGGFPCQDISVNGKGAGINGQRSGLYRAMVEVVRRVRPKVFVAENVKGLLMRHHADALKTVLDDFSALGYSVTHQLYLAADYGVPQTRERVLIVGTLPGVKPFEPPKPIISPSRYITAKQAIDDLAALDEDEEINHVWSRAGKSPEQGNRRLIADRPGYTIRAECHGNIQWHYELPRRISMREAARIQSFPDEFIFASKLRETERQIGNAVPPVLAWHIAKAVAQCLK</sequence>
<dbReference type="InterPro" id="IPR001525">
    <property type="entry name" value="C5_MeTfrase"/>
</dbReference>
<dbReference type="PROSITE" id="PS00095">
    <property type="entry name" value="C5_MTASE_2"/>
    <property type="match status" value="1"/>
</dbReference>
<dbReference type="InterPro" id="IPR050390">
    <property type="entry name" value="C5-Methyltransferase"/>
</dbReference>
<dbReference type="KEGG" id="mca:MCA1616"/>
<dbReference type="InterPro" id="IPR029063">
    <property type="entry name" value="SAM-dependent_MTases_sf"/>
</dbReference>
<dbReference type="eggNOG" id="COG0270">
    <property type="taxonomic scope" value="Bacteria"/>
</dbReference>
<dbReference type="PANTHER" id="PTHR10629:SF52">
    <property type="entry name" value="DNA (CYTOSINE-5)-METHYLTRANSFERASE 1"/>
    <property type="match status" value="1"/>
</dbReference>
<dbReference type="GO" id="GO:0009307">
    <property type="term" value="P:DNA restriction-modification system"/>
    <property type="evidence" value="ECO:0007669"/>
    <property type="project" value="UniProtKB-KW"/>
</dbReference>
<dbReference type="Gene3D" id="3.90.120.10">
    <property type="entry name" value="DNA Methylase, subunit A, domain 2"/>
    <property type="match status" value="1"/>
</dbReference>
<keyword evidence="4" id="KW-0680">Restriction system</keyword>
<evidence type="ECO:0000256" key="8">
    <source>
        <dbReference type="RuleBase" id="RU000417"/>
    </source>
</evidence>
<organism evidence="9 10">
    <name type="scientific">Methylococcus capsulatus (strain ATCC 33009 / NCIMB 11132 / Bath)</name>
    <dbReference type="NCBI Taxonomy" id="243233"/>
    <lineage>
        <taxon>Bacteria</taxon>
        <taxon>Pseudomonadati</taxon>
        <taxon>Pseudomonadota</taxon>
        <taxon>Gammaproteobacteria</taxon>
        <taxon>Methylococcales</taxon>
        <taxon>Methylococcaceae</taxon>
        <taxon>Methylococcus</taxon>
    </lineage>
</organism>
<comment type="catalytic activity">
    <reaction evidence="5 8">
        <text>a 2'-deoxycytidine in DNA + S-adenosyl-L-methionine = a 5-methyl-2'-deoxycytidine in DNA + S-adenosyl-L-homocysteine + H(+)</text>
        <dbReference type="Rhea" id="RHEA:13681"/>
        <dbReference type="Rhea" id="RHEA-COMP:11369"/>
        <dbReference type="Rhea" id="RHEA-COMP:11370"/>
        <dbReference type="ChEBI" id="CHEBI:15378"/>
        <dbReference type="ChEBI" id="CHEBI:57856"/>
        <dbReference type="ChEBI" id="CHEBI:59789"/>
        <dbReference type="ChEBI" id="CHEBI:85452"/>
        <dbReference type="ChEBI" id="CHEBI:85454"/>
        <dbReference type="EC" id="2.1.1.37"/>
    </reaction>
</comment>
<evidence type="ECO:0000256" key="3">
    <source>
        <dbReference type="ARBA" id="ARBA00022691"/>
    </source>
</evidence>
<dbReference type="SUPFAM" id="SSF53335">
    <property type="entry name" value="S-adenosyl-L-methionine-dependent methyltransferases"/>
    <property type="match status" value="1"/>
</dbReference>
<evidence type="ECO:0000256" key="6">
    <source>
        <dbReference type="PROSITE-ProRule" id="PRU01016"/>
    </source>
</evidence>
<accession>Q607Y5</accession>
<dbReference type="GO" id="GO:0003677">
    <property type="term" value="F:DNA binding"/>
    <property type="evidence" value="ECO:0007669"/>
    <property type="project" value="TreeGrafter"/>
</dbReference>
<dbReference type="GeneID" id="88223873"/>
<dbReference type="InterPro" id="IPR018117">
    <property type="entry name" value="C5_DNA_meth_AS"/>
</dbReference>
<evidence type="ECO:0000313" key="10">
    <source>
        <dbReference type="Proteomes" id="UP000006821"/>
    </source>
</evidence>
<dbReference type="RefSeq" id="WP_010960877.1">
    <property type="nucleotide sequence ID" value="NC_002977.6"/>
</dbReference>
<dbReference type="GO" id="GO:0044027">
    <property type="term" value="P:negative regulation of gene expression via chromosomal CpG island methylation"/>
    <property type="evidence" value="ECO:0007669"/>
    <property type="project" value="TreeGrafter"/>
</dbReference>
<dbReference type="AlphaFoldDB" id="Q607Y5"/>
<evidence type="ECO:0000313" key="9">
    <source>
        <dbReference type="EMBL" id="AAU92381.1"/>
    </source>
</evidence>
<dbReference type="InterPro" id="IPR031303">
    <property type="entry name" value="C5_meth_CS"/>
</dbReference>
<dbReference type="EC" id="2.1.1.37" evidence="8"/>
<keyword evidence="3 6" id="KW-0949">S-adenosyl-L-methionine</keyword>
<dbReference type="PANTHER" id="PTHR10629">
    <property type="entry name" value="CYTOSINE-SPECIFIC METHYLTRANSFERASE"/>
    <property type="match status" value="1"/>
</dbReference>
<dbReference type="Pfam" id="PF00145">
    <property type="entry name" value="DNA_methylase"/>
    <property type="match status" value="2"/>
</dbReference>
<dbReference type="Proteomes" id="UP000006821">
    <property type="component" value="Chromosome"/>
</dbReference>
<evidence type="ECO:0000256" key="4">
    <source>
        <dbReference type="ARBA" id="ARBA00022747"/>
    </source>
</evidence>
<dbReference type="HOGENOM" id="CLU_006958_2_1_6"/>
<gene>
    <name evidence="9" type="ordered locus">MCA1616</name>
</gene>
<reference evidence="9 10" key="1">
    <citation type="journal article" date="2004" name="PLoS Biol.">
        <title>Genomic insights into methanotrophy: the complete genome sequence of Methylococcus capsulatus (Bath).</title>
        <authorList>
            <person name="Ward N.L."/>
            <person name="Larsen O."/>
            <person name="Sakwa J."/>
            <person name="Bruseth L."/>
            <person name="Khouri H.M."/>
            <person name="Durkin A.S."/>
            <person name="Dimitrov G."/>
            <person name="Jiang L."/>
            <person name="Scanlan D."/>
            <person name="Kang K.H."/>
            <person name="Lewis M.R."/>
            <person name="Nelson K.E."/>
            <person name="Methe B.A."/>
            <person name="Wu M."/>
            <person name="Heidelberg J.F."/>
            <person name="Paulsen I.T."/>
            <person name="Fouts D.E."/>
            <person name="Ravel J."/>
            <person name="Tettelin H."/>
            <person name="Ren Q."/>
            <person name="Read T.D."/>
            <person name="DeBoy R.T."/>
            <person name="Seshadri R."/>
            <person name="Salzberg S.L."/>
            <person name="Jensen H.B."/>
            <person name="Birkeland N.K."/>
            <person name="Nelson W.C."/>
            <person name="Dodson R.J."/>
            <person name="Grindhaug S.H."/>
            <person name="Holt I.E."/>
            <person name="Eidhammer I."/>
            <person name="Jonasen I."/>
            <person name="Vanaken S."/>
            <person name="Utterback T.R."/>
            <person name="Feldblyum T.V."/>
            <person name="Fraser C.M."/>
            <person name="Lillehaug J.R."/>
            <person name="Eisen J.A."/>
        </authorList>
    </citation>
    <scope>NUCLEOTIDE SEQUENCE [LARGE SCALE GENOMIC DNA]</scope>
    <source>
        <strain evidence="10">ATCC 33009 / NCIMB 11132 / Bath</strain>
    </source>
</reference>
<evidence type="ECO:0000256" key="1">
    <source>
        <dbReference type="ARBA" id="ARBA00022603"/>
    </source>
</evidence>
<name>Q607Y5_METCA</name>
<keyword evidence="2 6" id="KW-0808">Transferase</keyword>
<dbReference type="CDD" id="cd00315">
    <property type="entry name" value="Cyt_C5_DNA_methylase"/>
    <property type="match status" value="1"/>
</dbReference>